<dbReference type="EMBL" id="DS995701">
    <property type="protein sequence ID" value="EEQ27323.1"/>
    <property type="molecule type" value="Genomic_DNA"/>
</dbReference>
<dbReference type="RefSeq" id="XP_002850107.1">
    <property type="nucleotide sequence ID" value="XM_002850061.1"/>
</dbReference>
<name>C5FBY9_ARTOC</name>
<organism evidence="1 2">
    <name type="scientific">Arthroderma otae (strain ATCC MYA-4605 / CBS 113480)</name>
    <name type="common">Microsporum canis</name>
    <dbReference type="NCBI Taxonomy" id="554155"/>
    <lineage>
        <taxon>Eukaryota</taxon>
        <taxon>Fungi</taxon>
        <taxon>Dikarya</taxon>
        <taxon>Ascomycota</taxon>
        <taxon>Pezizomycotina</taxon>
        <taxon>Eurotiomycetes</taxon>
        <taxon>Eurotiomycetidae</taxon>
        <taxon>Onygenales</taxon>
        <taxon>Arthrodermataceae</taxon>
        <taxon>Microsporum</taxon>
    </lineage>
</organism>
<reference evidence="2" key="1">
    <citation type="journal article" date="2012" name="MBio">
        <title>Comparative genome analysis of Trichophyton rubrum and related dermatophytes reveals candidate genes involved in infection.</title>
        <authorList>
            <person name="Martinez D.A."/>
            <person name="Oliver B.G."/>
            <person name="Graeser Y."/>
            <person name="Goldberg J.M."/>
            <person name="Li W."/>
            <person name="Martinez-Rossi N.M."/>
            <person name="Monod M."/>
            <person name="Shelest E."/>
            <person name="Barton R.C."/>
            <person name="Birch E."/>
            <person name="Brakhage A.A."/>
            <person name="Chen Z."/>
            <person name="Gurr S.J."/>
            <person name="Heiman D."/>
            <person name="Heitman J."/>
            <person name="Kosti I."/>
            <person name="Rossi A."/>
            <person name="Saif S."/>
            <person name="Samalova M."/>
            <person name="Saunders C.W."/>
            <person name="Shea T."/>
            <person name="Summerbell R.C."/>
            <person name="Xu J."/>
            <person name="Young S."/>
            <person name="Zeng Q."/>
            <person name="Birren B.W."/>
            <person name="Cuomo C.A."/>
            <person name="White T.C."/>
        </authorList>
    </citation>
    <scope>NUCLEOTIDE SEQUENCE [LARGE SCALE GENOMIC DNA]</scope>
    <source>
        <strain evidence="2">ATCC MYA-4605 / CBS 113480</strain>
    </source>
</reference>
<evidence type="ECO:0000313" key="1">
    <source>
        <dbReference type="EMBL" id="EEQ27323.1"/>
    </source>
</evidence>
<dbReference type="VEuPathDB" id="FungiDB:MCYG_00211"/>
<gene>
    <name evidence="1" type="ORF">MCYG_00211</name>
</gene>
<dbReference type="AlphaFoldDB" id="C5FBY9"/>
<sequence>MLGEAKELKDREGELPGKVGGLFFFVGVCLAPQVPRDLLCIVVRTEQTSPIRLKRACVKSRDETVARSSASYYRGQHDPDKKLSAVHGNNIPMHRYPGYRLSNSWRSLSLCKSVYVGSFLLSNKKKKKKRKMEVSRLGHLGPISDRS</sequence>
<accession>C5FBY9</accession>
<keyword evidence="2" id="KW-1185">Reference proteome</keyword>
<dbReference type="Proteomes" id="UP000002035">
    <property type="component" value="Unassembled WGS sequence"/>
</dbReference>
<protein>
    <submittedName>
        <fullName evidence="1">Uncharacterized protein</fullName>
    </submittedName>
</protein>
<dbReference type="HOGENOM" id="CLU_1767633_0_0_1"/>
<proteinExistence type="predicted"/>
<evidence type="ECO:0000313" key="2">
    <source>
        <dbReference type="Proteomes" id="UP000002035"/>
    </source>
</evidence>
<dbReference type="GeneID" id="9225087"/>